<dbReference type="RefSeq" id="WP_277193437.1">
    <property type="nucleotide sequence ID" value="NZ_JAROAV010000052.1"/>
</dbReference>
<comment type="caution">
    <text evidence="11">The sequence shown here is derived from an EMBL/GenBank/DDBJ whole genome shotgun (WGS) entry which is preliminary data.</text>
</comment>
<feature type="chain" id="PRO_5046783053" evidence="9">
    <location>
        <begin position="29"/>
        <end position="136"/>
    </location>
</feature>
<dbReference type="InterPro" id="IPR023549">
    <property type="entry name" value="Subtilisin_inhibitor"/>
</dbReference>
<organism evidence="11 12">
    <name type="scientific">Luteipulveratus flavus</name>
    <dbReference type="NCBI Taxonomy" id="3031728"/>
    <lineage>
        <taxon>Bacteria</taxon>
        <taxon>Bacillati</taxon>
        <taxon>Actinomycetota</taxon>
        <taxon>Actinomycetes</taxon>
        <taxon>Micrococcales</taxon>
        <taxon>Dermacoccaceae</taxon>
        <taxon>Luteipulveratus</taxon>
    </lineage>
</organism>
<sequence length="136" mass="14277">MSKIHRLAATAAVLATAGVSAFAGSAGASTTSTPDYVRLHIQIIGSDGHSTYGSLRCDPPAGRHHRPAEACAELAAVDGNPAALNVSVPWIRCNPQAQEPTTVRMTGYWGSTVVDYRRTFANPCMVMTTTGSVFSI</sequence>
<reference evidence="11 12" key="1">
    <citation type="submission" date="2023-03" db="EMBL/GenBank/DDBJ databases">
        <title>YIM 133296 draft genome.</title>
        <authorList>
            <person name="Xiong L."/>
        </authorList>
    </citation>
    <scope>NUCLEOTIDE SEQUENCE [LARGE SCALE GENOMIC DNA]</scope>
    <source>
        <strain evidence="11 12">YIM 133296</strain>
    </source>
</reference>
<accession>A0ABT6CBG7</accession>
<evidence type="ECO:0000256" key="4">
    <source>
        <dbReference type="ARBA" id="ARBA00022525"/>
    </source>
</evidence>
<comment type="subunit">
    <text evidence="3">Homodimer.</text>
</comment>
<name>A0ABT6CBG7_9MICO</name>
<feature type="domain" description="Subtilisin inhibitor" evidence="10">
    <location>
        <begin position="52"/>
        <end position="122"/>
    </location>
</feature>
<dbReference type="Pfam" id="PF00720">
    <property type="entry name" value="SSI"/>
    <property type="match status" value="1"/>
</dbReference>
<feature type="signal peptide" evidence="9">
    <location>
        <begin position="1"/>
        <end position="28"/>
    </location>
</feature>
<evidence type="ECO:0000313" key="11">
    <source>
        <dbReference type="EMBL" id="MDF8266235.1"/>
    </source>
</evidence>
<evidence type="ECO:0000313" key="12">
    <source>
        <dbReference type="Proteomes" id="UP001528912"/>
    </source>
</evidence>
<keyword evidence="7" id="KW-1015">Disulfide bond</keyword>
<keyword evidence="4" id="KW-0964">Secreted</keyword>
<gene>
    <name evidence="11" type="ORF">P4R38_18440</name>
</gene>
<dbReference type="PRINTS" id="PR00294">
    <property type="entry name" value="SSBTLNINHBTR"/>
</dbReference>
<comment type="similarity">
    <text evidence="2 8">Belongs to the protease inhibitor I16 (SSI) family.</text>
</comment>
<keyword evidence="12" id="KW-1185">Reference proteome</keyword>
<evidence type="ECO:0000256" key="3">
    <source>
        <dbReference type="ARBA" id="ARBA00011738"/>
    </source>
</evidence>
<evidence type="ECO:0000256" key="6">
    <source>
        <dbReference type="ARBA" id="ARBA00022900"/>
    </source>
</evidence>
<evidence type="ECO:0000259" key="10">
    <source>
        <dbReference type="Pfam" id="PF00720"/>
    </source>
</evidence>
<dbReference type="SUPFAM" id="SSF55399">
    <property type="entry name" value="Subtilisin inhibitor"/>
    <property type="match status" value="1"/>
</dbReference>
<dbReference type="InterPro" id="IPR036819">
    <property type="entry name" value="Subtilisin_inhibitor-like_sf"/>
</dbReference>
<dbReference type="Gene3D" id="3.30.350.10">
    <property type="entry name" value="Subtilisin inhibitor-like"/>
    <property type="match status" value="1"/>
</dbReference>
<protein>
    <submittedName>
        <fullName evidence="11">SSI family serine proteinase inhibitor</fullName>
    </submittedName>
</protein>
<evidence type="ECO:0000256" key="8">
    <source>
        <dbReference type="RuleBase" id="RU003471"/>
    </source>
</evidence>
<evidence type="ECO:0000256" key="5">
    <source>
        <dbReference type="ARBA" id="ARBA00022690"/>
    </source>
</evidence>
<evidence type="ECO:0000256" key="9">
    <source>
        <dbReference type="SAM" id="SignalP"/>
    </source>
</evidence>
<comment type="subcellular location">
    <subcellularLocation>
        <location evidence="1">Secreted</location>
    </subcellularLocation>
</comment>
<keyword evidence="9" id="KW-0732">Signal</keyword>
<evidence type="ECO:0000256" key="1">
    <source>
        <dbReference type="ARBA" id="ARBA00004613"/>
    </source>
</evidence>
<dbReference type="Proteomes" id="UP001528912">
    <property type="component" value="Unassembled WGS sequence"/>
</dbReference>
<dbReference type="EMBL" id="JAROAV010000052">
    <property type="protein sequence ID" value="MDF8266235.1"/>
    <property type="molecule type" value="Genomic_DNA"/>
</dbReference>
<keyword evidence="5 8" id="KW-0646">Protease inhibitor</keyword>
<evidence type="ECO:0000256" key="2">
    <source>
        <dbReference type="ARBA" id="ARBA00010472"/>
    </source>
</evidence>
<keyword evidence="6 8" id="KW-0722">Serine protease inhibitor</keyword>
<proteinExistence type="inferred from homology"/>
<dbReference type="InterPro" id="IPR000691">
    <property type="entry name" value="Prot_inh_I16_SSI"/>
</dbReference>
<evidence type="ECO:0000256" key="7">
    <source>
        <dbReference type="ARBA" id="ARBA00023157"/>
    </source>
</evidence>